<comment type="caution">
    <text evidence="1">The sequence shown here is derived from an EMBL/GenBank/DDBJ whole genome shotgun (WGS) entry which is preliminary data.</text>
</comment>
<dbReference type="Proteomes" id="UP000708208">
    <property type="component" value="Unassembled WGS sequence"/>
</dbReference>
<dbReference type="EMBL" id="CAJVCH010066541">
    <property type="protein sequence ID" value="CAG7720024.1"/>
    <property type="molecule type" value="Genomic_DNA"/>
</dbReference>
<name>A0A8J2K4R3_9HEXA</name>
<gene>
    <name evidence="1" type="ORF">AFUS01_LOCUS9317</name>
</gene>
<organism evidence="1 2">
    <name type="scientific">Allacma fusca</name>
    <dbReference type="NCBI Taxonomy" id="39272"/>
    <lineage>
        <taxon>Eukaryota</taxon>
        <taxon>Metazoa</taxon>
        <taxon>Ecdysozoa</taxon>
        <taxon>Arthropoda</taxon>
        <taxon>Hexapoda</taxon>
        <taxon>Collembola</taxon>
        <taxon>Symphypleona</taxon>
        <taxon>Sminthuridae</taxon>
        <taxon>Allacma</taxon>
    </lineage>
</organism>
<dbReference type="AlphaFoldDB" id="A0A8J2K4R3"/>
<sequence length="23" mass="2711">MRELPFFNNPRGENLLDGGSHFY</sequence>
<proteinExistence type="predicted"/>
<protein>
    <submittedName>
        <fullName evidence="1">Uncharacterized protein</fullName>
    </submittedName>
</protein>
<evidence type="ECO:0000313" key="1">
    <source>
        <dbReference type="EMBL" id="CAG7720024.1"/>
    </source>
</evidence>
<accession>A0A8J2K4R3</accession>
<evidence type="ECO:0000313" key="2">
    <source>
        <dbReference type="Proteomes" id="UP000708208"/>
    </source>
</evidence>
<reference evidence="1" key="1">
    <citation type="submission" date="2021-06" db="EMBL/GenBank/DDBJ databases">
        <authorList>
            <person name="Hodson N. C."/>
            <person name="Mongue J. A."/>
            <person name="Jaron S. K."/>
        </authorList>
    </citation>
    <scope>NUCLEOTIDE SEQUENCE</scope>
</reference>
<keyword evidence="2" id="KW-1185">Reference proteome</keyword>
<feature type="non-terminal residue" evidence="1">
    <location>
        <position position="23"/>
    </location>
</feature>